<dbReference type="PANTHER" id="PTHR12277">
    <property type="entry name" value="ALPHA/BETA HYDROLASE DOMAIN-CONTAINING PROTEIN"/>
    <property type="match status" value="1"/>
</dbReference>
<dbReference type="STRING" id="29341.RSJ17_20245"/>
<dbReference type="EMBL" id="AYSO01000019">
    <property type="protein sequence ID" value="KIE45336.1"/>
    <property type="molecule type" value="Genomic_DNA"/>
</dbReference>
<proteinExistence type="predicted"/>
<keyword evidence="3" id="KW-1185">Reference proteome</keyword>
<name>A0A0C1R4A9_9CLOT</name>
<evidence type="ECO:0000313" key="3">
    <source>
        <dbReference type="Proteomes" id="UP000031366"/>
    </source>
</evidence>
<dbReference type="Pfam" id="PF00561">
    <property type="entry name" value="Abhydrolase_1"/>
    <property type="match status" value="1"/>
</dbReference>
<dbReference type="Proteomes" id="UP000031366">
    <property type="component" value="Unassembled WGS sequence"/>
</dbReference>
<dbReference type="InterPro" id="IPR029058">
    <property type="entry name" value="AB_hydrolase_fold"/>
</dbReference>
<reference evidence="2 3" key="1">
    <citation type="journal article" date="2015" name="Infect. Genet. Evol.">
        <title>Genomic sequences of six botulinum neurotoxin-producing strains representing three clostridial species illustrate the mobility and diversity of botulinum neurotoxin genes.</title>
        <authorList>
            <person name="Smith T.J."/>
            <person name="Hill K.K."/>
            <person name="Xie G."/>
            <person name="Foley B.T."/>
            <person name="Williamson C.H."/>
            <person name="Foster J.T."/>
            <person name="Johnson S.L."/>
            <person name="Chertkov O."/>
            <person name="Teshima H."/>
            <person name="Gibbons H.S."/>
            <person name="Johnsky L.A."/>
            <person name="Karavis M.A."/>
            <person name="Smith L.A."/>
        </authorList>
    </citation>
    <scope>NUCLEOTIDE SEQUENCE [LARGE SCALE GENOMIC DNA]</scope>
    <source>
        <strain evidence="2 3">CDC 2741</strain>
    </source>
</reference>
<feature type="domain" description="AB hydrolase-1" evidence="1">
    <location>
        <begin position="26"/>
        <end position="129"/>
    </location>
</feature>
<dbReference type="Gene3D" id="3.40.50.1820">
    <property type="entry name" value="alpha/beta hydrolase"/>
    <property type="match status" value="1"/>
</dbReference>
<dbReference type="PANTHER" id="PTHR12277:SF81">
    <property type="entry name" value="PROTEIN ABHD13"/>
    <property type="match status" value="1"/>
</dbReference>
<dbReference type="AlphaFoldDB" id="A0A0C1R4A9"/>
<accession>A0A0C1R4A9</accession>
<evidence type="ECO:0000259" key="1">
    <source>
        <dbReference type="Pfam" id="PF00561"/>
    </source>
</evidence>
<gene>
    <name evidence="2" type="ORF">U732_2802</name>
</gene>
<dbReference type="GO" id="GO:0016787">
    <property type="term" value="F:hydrolase activity"/>
    <property type="evidence" value="ECO:0007669"/>
    <property type="project" value="UniProtKB-KW"/>
</dbReference>
<dbReference type="OrthoDB" id="9776685at2"/>
<sequence>MERITFINSRNLKLVGNLFPTRSKTIIIFAHGFISDKRSKARFPRLAEALNQCGYNVLTFDFCGCGESDDDSITVSKEIDDLNSAIKFVKSLGYRKIGLYGHSLGSLICLNCCSLDIDTMVLSGALTGSMKYNWGEYFTEEQIKELNEKGYITENITEGIRKQVIVDKQMLMDFELTNQSELMKNIHCPILLIHGNNDEEEKLLYENSKRAMTLLSKGSRLESIDGADHSFLEYYDTLINLTKDWFLNHLES</sequence>
<dbReference type="SUPFAM" id="SSF53474">
    <property type="entry name" value="alpha/beta-Hydrolases"/>
    <property type="match status" value="1"/>
</dbReference>
<organism evidence="2 3">
    <name type="scientific">Clostridium argentinense CDC 2741</name>
    <dbReference type="NCBI Taxonomy" id="1418104"/>
    <lineage>
        <taxon>Bacteria</taxon>
        <taxon>Bacillati</taxon>
        <taxon>Bacillota</taxon>
        <taxon>Clostridia</taxon>
        <taxon>Eubacteriales</taxon>
        <taxon>Clostridiaceae</taxon>
        <taxon>Clostridium</taxon>
    </lineage>
</organism>
<keyword evidence="2" id="KW-0378">Hydrolase</keyword>
<comment type="caution">
    <text evidence="2">The sequence shown here is derived from an EMBL/GenBank/DDBJ whole genome shotgun (WGS) entry which is preliminary data.</text>
</comment>
<protein>
    <submittedName>
        <fullName evidence="2">Alpha/beta hydrolase fold family protein</fullName>
    </submittedName>
</protein>
<dbReference type="InterPro" id="IPR000073">
    <property type="entry name" value="AB_hydrolase_1"/>
</dbReference>
<dbReference type="RefSeq" id="WP_039635432.1">
    <property type="nucleotide sequence ID" value="NZ_AYSO01000019.1"/>
</dbReference>
<evidence type="ECO:0000313" key="2">
    <source>
        <dbReference type="EMBL" id="KIE45336.1"/>
    </source>
</evidence>